<evidence type="ECO:0000313" key="6">
    <source>
        <dbReference type="EMBL" id="KZV96736.1"/>
    </source>
</evidence>
<organism evidence="6 7">
    <name type="scientific">Exidia glandulosa HHB12029</name>
    <dbReference type="NCBI Taxonomy" id="1314781"/>
    <lineage>
        <taxon>Eukaryota</taxon>
        <taxon>Fungi</taxon>
        <taxon>Dikarya</taxon>
        <taxon>Basidiomycota</taxon>
        <taxon>Agaricomycotina</taxon>
        <taxon>Agaricomycetes</taxon>
        <taxon>Auriculariales</taxon>
        <taxon>Exidiaceae</taxon>
        <taxon>Exidia</taxon>
    </lineage>
</organism>
<dbReference type="EMBL" id="KV425939">
    <property type="protein sequence ID" value="KZV96736.1"/>
    <property type="molecule type" value="Genomic_DNA"/>
</dbReference>
<dbReference type="Pfam" id="PF00445">
    <property type="entry name" value="Ribonuclease_T2"/>
    <property type="match status" value="1"/>
</dbReference>
<dbReference type="SUPFAM" id="SSF55895">
    <property type="entry name" value="Ribonuclease Rh-like"/>
    <property type="match status" value="1"/>
</dbReference>
<feature type="active site" evidence="4">
    <location>
        <position position="89"/>
    </location>
</feature>
<dbReference type="OrthoDB" id="435754at2759"/>
<dbReference type="GO" id="GO:0003723">
    <property type="term" value="F:RNA binding"/>
    <property type="evidence" value="ECO:0007669"/>
    <property type="project" value="InterPro"/>
</dbReference>
<dbReference type="PROSITE" id="PS00530">
    <property type="entry name" value="RNASE_T2_1"/>
    <property type="match status" value="1"/>
</dbReference>
<evidence type="ECO:0000256" key="4">
    <source>
        <dbReference type="PIRSR" id="PIRSR633697-1"/>
    </source>
</evidence>
<dbReference type="InParanoid" id="A0A165KRB3"/>
<dbReference type="Proteomes" id="UP000077266">
    <property type="component" value="Unassembled WGS sequence"/>
</dbReference>
<dbReference type="PANTHER" id="PTHR11240:SF17">
    <property type="entry name" value="RIBONUCLEASE T2"/>
    <property type="match status" value="1"/>
</dbReference>
<reference evidence="6 7" key="1">
    <citation type="journal article" date="2016" name="Mol. Biol. Evol.">
        <title>Comparative Genomics of Early-Diverging Mushroom-Forming Fungi Provides Insights into the Origins of Lignocellulose Decay Capabilities.</title>
        <authorList>
            <person name="Nagy L.G."/>
            <person name="Riley R."/>
            <person name="Tritt A."/>
            <person name="Adam C."/>
            <person name="Daum C."/>
            <person name="Floudas D."/>
            <person name="Sun H."/>
            <person name="Yadav J.S."/>
            <person name="Pangilinan J."/>
            <person name="Larsson K.H."/>
            <person name="Matsuura K."/>
            <person name="Barry K."/>
            <person name="Labutti K."/>
            <person name="Kuo R."/>
            <person name="Ohm R.A."/>
            <person name="Bhattacharya S.S."/>
            <person name="Shirouzu T."/>
            <person name="Yoshinaga Y."/>
            <person name="Martin F.M."/>
            <person name="Grigoriev I.V."/>
            <person name="Hibbett D.S."/>
        </authorList>
    </citation>
    <scope>NUCLEOTIDE SEQUENCE [LARGE SCALE GENOMIC DNA]</scope>
    <source>
        <strain evidence="6 7">HHB12029</strain>
    </source>
</reference>
<gene>
    <name evidence="6" type="ORF">EXIGLDRAFT_747512</name>
</gene>
<evidence type="ECO:0000256" key="3">
    <source>
        <dbReference type="ARBA" id="ARBA00023157"/>
    </source>
</evidence>
<dbReference type="InterPro" id="IPR033130">
    <property type="entry name" value="RNase_T2_His_AS_2"/>
</dbReference>
<evidence type="ECO:0000256" key="1">
    <source>
        <dbReference type="ARBA" id="ARBA00007469"/>
    </source>
</evidence>
<protein>
    <recommendedName>
        <fullName evidence="2">ribonuclease T2</fullName>
        <ecNumber evidence="2">4.6.1.19</ecNumber>
    </recommendedName>
</protein>
<dbReference type="EC" id="4.6.1.19" evidence="2"/>
<evidence type="ECO:0000256" key="5">
    <source>
        <dbReference type="RuleBase" id="RU004328"/>
    </source>
</evidence>
<dbReference type="STRING" id="1314781.A0A165KRB3"/>
<comment type="similarity">
    <text evidence="1 5">Belongs to the RNase T2 family.</text>
</comment>
<dbReference type="InterPro" id="IPR033697">
    <property type="entry name" value="Ribonuclease_T2_eukaryotic"/>
</dbReference>
<feature type="active site" evidence="4">
    <location>
        <position position="170"/>
    </location>
</feature>
<accession>A0A165KRB3</accession>
<dbReference type="GO" id="GO:0006401">
    <property type="term" value="P:RNA catabolic process"/>
    <property type="evidence" value="ECO:0007669"/>
    <property type="project" value="TreeGrafter"/>
</dbReference>
<dbReference type="InterPro" id="IPR001568">
    <property type="entry name" value="RNase_T2-like"/>
</dbReference>
<keyword evidence="3" id="KW-1015">Disulfide bond</keyword>
<dbReference type="InterPro" id="IPR018188">
    <property type="entry name" value="RNase_T2_His_AS_1"/>
</dbReference>
<dbReference type="PANTHER" id="PTHR11240">
    <property type="entry name" value="RIBONUCLEASE T2"/>
    <property type="match status" value="1"/>
</dbReference>
<dbReference type="GO" id="GO:0033897">
    <property type="term" value="F:ribonuclease T2 activity"/>
    <property type="evidence" value="ECO:0007669"/>
    <property type="project" value="UniProtKB-EC"/>
</dbReference>
<keyword evidence="7" id="KW-1185">Reference proteome</keyword>
<dbReference type="InterPro" id="IPR036430">
    <property type="entry name" value="RNase_T2-like_sf"/>
</dbReference>
<name>A0A165KRB3_EXIGL</name>
<feature type="active site" evidence="4">
    <location>
        <position position="166"/>
    </location>
</feature>
<dbReference type="GO" id="GO:0005576">
    <property type="term" value="C:extracellular region"/>
    <property type="evidence" value="ECO:0007669"/>
    <property type="project" value="TreeGrafter"/>
</dbReference>
<dbReference type="AlphaFoldDB" id="A0A165KRB3"/>
<sequence>MLAALLFLAPVALAGPSAFISGSPILSPTSPNLAQCLLSPPAFSCENKTEVNTCCLPTQGLILQTQFWDTWTGFEKDGQLLPKKTWSIHGLWPDNCDGSFESYCDFSRQYDPKPDPAVINGETVPVYTGPGVDTFIKAFGRQDLLDYMKKFWVAQGQPSPEFWAHEFSKHATCFTTFDTKCYPKYKQHEEVVNFFDTVIQAYKQYPTYKFLAAKGIVPSNTTTYTLDAVLGALEAATGATPHVGCSASGALNEVWYYSHSFGAPQLGVLKHLNTTFGATCPETGIQYLERTPGSEW</sequence>
<evidence type="ECO:0000313" key="7">
    <source>
        <dbReference type="Proteomes" id="UP000077266"/>
    </source>
</evidence>
<evidence type="ECO:0000256" key="2">
    <source>
        <dbReference type="ARBA" id="ARBA00012571"/>
    </source>
</evidence>
<dbReference type="CDD" id="cd01061">
    <property type="entry name" value="RNase_T2_euk"/>
    <property type="match status" value="1"/>
</dbReference>
<proteinExistence type="inferred from homology"/>
<dbReference type="Gene3D" id="3.90.730.10">
    <property type="entry name" value="Ribonuclease T2-like"/>
    <property type="match status" value="1"/>
</dbReference>
<dbReference type="PROSITE" id="PS00531">
    <property type="entry name" value="RNASE_T2_2"/>
    <property type="match status" value="1"/>
</dbReference>